<evidence type="ECO:0000256" key="14">
    <source>
        <dbReference type="ARBA" id="ARBA00023160"/>
    </source>
</evidence>
<dbReference type="InterPro" id="IPR011054">
    <property type="entry name" value="Rudment_hybrid_motif"/>
</dbReference>
<dbReference type="GO" id="GO:0005524">
    <property type="term" value="F:ATP binding"/>
    <property type="evidence" value="ECO:0007669"/>
    <property type="project" value="UniProtKB-UniRule"/>
</dbReference>
<evidence type="ECO:0000256" key="10">
    <source>
        <dbReference type="ARBA" id="ARBA00022832"/>
    </source>
</evidence>
<dbReference type="EMBL" id="CP067140">
    <property type="protein sequence ID" value="WCR01574.1"/>
    <property type="molecule type" value="Genomic_DNA"/>
</dbReference>
<keyword evidence="7 19" id="KW-0436">Ligase</keyword>
<dbReference type="PROSITE" id="PS00866">
    <property type="entry name" value="CPSASE_1"/>
    <property type="match status" value="1"/>
</dbReference>
<dbReference type="InterPro" id="IPR016185">
    <property type="entry name" value="PreATP-grasp_dom_sf"/>
</dbReference>
<dbReference type="PANTHER" id="PTHR48095">
    <property type="entry name" value="PYRUVATE CARBOXYLASE SUBUNIT A"/>
    <property type="match status" value="1"/>
</dbReference>
<evidence type="ECO:0000256" key="2">
    <source>
        <dbReference type="ARBA" id="ARBA00004956"/>
    </source>
</evidence>
<keyword evidence="11 18" id="KW-0067">ATP-binding</keyword>
<dbReference type="InterPro" id="IPR005481">
    <property type="entry name" value="BC-like_N"/>
</dbReference>
<dbReference type="RefSeq" id="WP_084203297.1">
    <property type="nucleotide sequence ID" value="NZ_CP067140.1"/>
</dbReference>
<dbReference type="SUPFAM" id="SSF51246">
    <property type="entry name" value="Rudiment single hybrid motif"/>
    <property type="match status" value="1"/>
</dbReference>
<comment type="pathway">
    <text evidence="2 19">Lipid metabolism; malonyl-CoA biosynthesis; malonyl-CoA from acetyl-CoA: step 1/1.</text>
</comment>
<dbReference type="NCBIfam" id="TIGR00514">
    <property type="entry name" value="accC"/>
    <property type="match status" value="1"/>
</dbReference>
<dbReference type="EC" id="6.3.4.14" evidence="4 19"/>
<organism evidence="22 24">
    <name type="scientific">Paracoccus saliphilus</name>
    <dbReference type="NCBI Taxonomy" id="405559"/>
    <lineage>
        <taxon>Bacteria</taxon>
        <taxon>Pseudomonadati</taxon>
        <taxon>Pseudomonadota</taxon>
        <taxon>Alphaproteobacteria</taxon>
        <taxon>Rhodobacterales</taxon>
        <taxon>Paracoccaceae</taxon>
        <taxon>Paracoccus</taxon>
    </lineage>
</organism>
<feature type="domain" description="ATP-grasp" evidence="20">
    <location>
        <begin position="124"/>
        <end position="321"/>
    </location>
</feature>
<dbReference type="GO" id="GO:0006633">
    <property type="term" value="P:fatty acid biosynthetic process"/>
    <property type="evidence" value="ECO:0007669"/>
    <property type="project" value="UniProtKB-KW"/>
</dbReference>
<dbReference type="InterPro" id="IPR004549">
    <property type="entry name" value="Acetyl_CoA_COase_biotin_COase"/>
</dbReference>
<dbReference type="FunFam" id="3.30.1490.20:FF:000003">
    <property type="entry name" value="acetyl-CoA carboxylase isoform X1"/>
    <property type="match status" value="1"/>
</dbReference>
<keyword evidence="15 19" id="KW-0092">Biotin</keyword>
<dbReference type="Proteomes" id="UP001215549">
    <property type="component" value="Chromosome"/>
</dbReference>
<evidence type="ECO:0000256" key="9">
    <source>
        <dbReference type="ARBA" id="ARBA00022741"/>
    </source>
</evidence>
<evidence type="ECO:0000313" key="23">
    <source>
        <dbReference type="EMBL" id="WCR01574.1"/>
    </source>
</evidence>
<evidence type="ECO:0000256" key="15">
    <source>
        <dbReference type="ARBA" id="ARBA00023267"/>
    </source>
</evidence>
<evidence type="ECO:0000256" key="13">
    <source>
        <dbReference type="ARBA" id="ARBA00023098"/>
    </source>
</evidence>
<evidence type="ECO:0000256" key="7">
    <source>
        <dbReference type="ARBA" id="ARBA00022598"/>
    </source>
</evidence>
<evidence type="ECO:0000256" key="17">
    <source>
        <dbReference type="ARBA" id="ARBA00048600"/>
    </source>
</evidence>
<evidence type="ECO:0000256" key="3">
    <source>
        <dbReference type="ARBA" id="ARBA00011750"/>
    </source>
</evidence>
<dbReference type="SMART" id="SM00878">
    <property type="entry name" value="Biotin_carb_C"/>
    <property type="match status" value="1"/>
</dbReference>
<comment type="catalytic activity">
    <reaction evidence="17 19">
        <text>N(6)-biotinyl-L-lysyl-[protein] + hydrogencarbonate + ATP = N(6)-carboxybiotinyl-L-lysyl-[protein] + ADP + phosphate + H(+)</text>
        <dbReference type="Rhea" id="RHEA:13501"/>
        <dbReference type="Rhea" id="RHEA-COMP:10505"/>
        <dbReference type="Rhea" id="RHEA-COMP:10506"/>
        <dbReference type="ChEBI" id="CHEBI:15378"/>
        <dbReference type="ChEBI" id="CHEBI:17544"/>
        <dbReference type="ChEBI" id="CHEBI:30616"/>
        <dbReference type="ChEBI" id="CHEBI:43474"/>
        <dbReference type="ChEBI" id="CHEBI:83144"/>
        <dbReference type="ChEBI" id="CHEBI:83145"/>
        <dbReference type="ChEBI" id="CHEBI:456216"/>
        <dbReference type="EC" id="6.3.4.14"/>
    </reaction>
</comment>
<dbReference type="AlphaFoldDB" id="A0AA45W7T2"/>
<comment type="function">
    <text evidence="1 19">This protein is a component of the acetyl coenzyme A carboxylase complex; first, biotin carboxylase catalyzes the carboxylation of the carrier protein and then the transcarboxylase transfers the carboxyl group to form malonyl-CoA.</text>
</comment>
<evidence type="ECO:0000256" key="8">
    <source>
        <dbReference type="ARBA" id="ARBA00022723"/>
    </source>
</evidence>
<evidence type="ECO:0000256" key="4">
    <source>
        <dbReference type="ARBA" id="ARBA00013263"/>
    </source>
</evidence>
<dbReference type="GO" id="GO:0004075">
    <property type="term" value="F:biotin carboxylase activity"/>
    <property type="evidence" value="ECO:0007669"/>
    <property type="project" value="UniProtKB-EC"/>
</dbReference>
<dbReference type="PROSITE" id="PS00867">
    <property type="entry name" value="CPSASE_2"/>
    <property type="match status" value="1"/>
</dbReference>
<dbReference type="Pfam" id="PF00289">
    <property type="entry name" value="Biotin_carb_N"/>
    <property type="match status" value="1"/>
</dbReference>
<dbReference type="Proteomes" id="UP000186216">
    <property type="component" value="Unassembled WGS sequence"/>
</dbReference>
<dbReference type="InterPro" id="IPR013815">
    <property type="entry name" value="ATP_grasp_subdomain_1"/>
</dbReference>
<evidence type="ECO:0000313" key="24">
    <source>
        <dbReference type="Proteomes" id="UP000186216"/>
    </source>
</evidence>
<dbReference type="GO" id="GO:0046872">
    <property type="term" value="F:metal ion binding"/>
    <property type="evidence" value="ECO:0007669"/>
    <property type="project" value="UniProtKB-KW"/>
</dbReference>
<keyword evidence="8" id="KW-0479">Metal-binding</keyword>
<dbReference type="EMBL" id="FTOU01000021">
    <property type="protein sequence ID" value="SIT12279.1"/>
    <property type="molecule type" value="Genomic_DNA"/>
</dbReference>
<comment type="subunit">
    <text evidence="3 19">Acetyl-CoA carboxylase is a heterohexamer of biotin carboxyl carrier protein, biotin carboxylase and the two subunits of carboxyl transferase in a 2:2 complex.</text>
</comment>
<keyword evidence="12" id="KW-0460">Magnesium</keyword>
<dbReference type="Pfam" id="PF02785">
    <property type="entry name" value="Biotin_carb_C"/>
    <property type="match status" value="1"/>
</dbReference>
<evidence type="ECO:0000256" key="12">
    <source>
        <dbReference type="ARBA" id="ARBA00022842"/>
    </source>
</evidence>
<evidence type="ECO:0000259" key="20">
    <source>
        <dbReference type="PROSITE" id="PS50975"/>
    </source>
</evidence>
<evidence type="ECO:0000256" key="11">
    <source>
        <dbReference type="ARBA" id="ARBA00022840"/>
    </source>
</evidence>
<reference evidence="22 24" key="1">
    <citation type="submission" date="2017-01" db="EMBL/GenBank/DDBJ databases">
        <authorList>
            <person name="Varghese N."/>
            <person name="Submissions S."/>
        </authorList>
    </citation>
    <scope>NUCLEOTIDE SEQUENCE [LARGE SCALE GENOMIC DNA]</scope>
    <source>
        <strain evidence="22 24">DSM 18447</strain>
    </source>
</reference>
<dbReference type="Pfam" id="PF02786">
    <property type="entry name" value="CPSase_L_D2"/>
    <property type="match status" value="1"/>
</dbReference>
<keyword evidence="9 18" id="KW-0547">Nucleotide-binding</keyword>
<dbReference type="InterPro" id="IPR011764">
    <property type="entry name" value="Biotin_carboxylation_dom"/>
</dbReference>
<keyword evidence="10 19" id="KW-0276">Fatty acid metabolism</keyword>
<accession>A0AA45W7T2</accession>
<keyword evidence="14 19" id="KW-0275">Fatty acid biosynthesis</keyword>
<evidence type="ECO:0000256" key="16">
    <source>
        <dbReference type="ARBA" id="ARBA00033786"/>
    </source>
</evidence>
<dbReference type="Gene3D" id="3.30.470.20">
    <property type="entry name" value="ATP-grasp fold, B domain"/>
    <property type="match status" value="1"/>
</dbReference>
<dbReference type="Gene3D" id="3.30.1490.20">
    <property type="entry name" value="ATP-grasp fold, A domain"/>
    <property type="match status" value="1"/>
</dbReference>
<dbReference type="InterPro" id="IPR051602">
    <property type="entry name" value="ACC_Biotin_Carboxylase"/>
</dbReference>
<evidence type="ECO:0000256" key="19">
    <source>
        <dbReference type="RuleBase" id="RU365063"/>
    </source>
</evidence>
<gene>
    <name evidence="23" type="primary">accC</name>
    <name evidence="23" type="ORF">JHX88_11560</name>
    <name evidence="22" type="ORF">SAMN05421772_12114</name>
</gene>
<keyword evidence="25" id="KW-1185">Reference proteome</keyword>
<dbReference type="Gene3D" id="3.40.50.20">
    <property type="match status" value="1"/>
</dbReference>
<evidence type="ECO:0000256" key="1">
    <source>
        <dbReference type="ARBA" id="ARBA00003761"/>
    </source>
</evidence>
<dbReference type="InterPro" id="IPR005482">
    <property type="entry name" value="Biotin_COase_C"/>
</dbReference>
<reference evidence="23 25" key="2">
    <citation type="submission" date="2021-01" db="EMBL/GenBank/DDBJ databases">
        <title>Biogeographic distribution of Paracoccus.</title>
        <authorList>
            <person name="Hollensteiner J."/>
            <person name="Leineberger J."/>
            <person name="Brinkhoff T."/>
            <person name="Daniel R."/>
        </authorList>
    </citation>
    <scope>NUCLEOTIDE SEQUENCE [LARGE SCALE GENOMIC DNA]</scope>
    <source>
        <strain evidence="23 25">DSM 18447</strain>
    </source>
</reference>
<proteinExistence type="predicted"/>
<evidence type="ECO:0000256" key="18">
    <source>
        <dbReference type="PROSITE-ProRule" id="PRU00409"/>
    </source>
</evidence>
<dbReference type="PROSITE" id="PS50979">
    <property type="entry name" value="BC"/>
    <property type="match status" value="1"/>
</dbReference>
<name>A0AA45W7T2_9RHOB</name>
<sequence length="456" mass="49311">MAEIDKDIVLIANRGEIALRIIRACRRLGLRAVCAYSEGDRGAAYLDLADQAICVGPAPAMNSYLNIPALLAAADATGAGFIHPGYGFLSESPEFAEAVRDAGLTLIGPSADVMRMMGDKVQAKRAMMTAGVPCVPGPDSVLSGDLPEISRVAEEIGYPVILKAAGGGGGRGMRMVRQQSELRDAYMVTRQEAQRFFGNPGIYMEKFLERPRHVEIQVIADSHGNALWLGDRDCSMQRRHQKMIEEAPAPGIDRDHIAEIGARCAESCREIGYTGAGTFEFLYEDGQFYFIEMNTRIQVEHPVTEMVTGLDIVALQIDVARGGQLPYSQAQIHSIGHAIECRINAEDPDSFAPSPGRITAMHVPGGPGIRMDSHVCAGEAIPASYDSMIGKVIAHGRNRAEALARARSALSEMRIEGVASNLPLHRELLADPGFREGGVSIHHLENWLAAREKSDG</sequence>
<dbReference type="InterPro" id="IPR011761">
    <property type="entry name" value="ATP-grasp"/>
</dbReference>
<feature type="domain" description="Biotin carboxylation" evidence="21">
    <location>
        <begin position="5"/>
        <end position="449"/>
    </location>
</feature>
<keyword evidence="6 19" id="KW-0444">Lipid biosynthesis</keyword>
<evidence type="ECO:0000256" key="5">
    <source>
        <dbReference type="ARBA" id="ARBA00017242"/>
    </source>
</evidence>
<dbReference type="NCBIfam" id="NF006367">
    <property type="entry name" value="PRK08591.1"/>
    <property type="match status" value="1"/>
</dbReference>
<dbReference type="SUPFAM" id="SSF56059">
    <property type="entry name" value="Glutathione synthetase ATP-binding domain-like"/>
    <property type="match status" value="1"/>
</dbReference>
<dbReference type="PANTHER" id="PTHR48095:SF2">
    <property type="entry name" value="BIOTIN CARBOXYLASE, CHLOROPLASTIC"/>
    <property type="match status" value="1"/>
</dbReference>
<dbReference type="InterPro" id="IPR005479">
    <property type="entry name" value="CPAse_ATP-bd"/>
</dbReference>
<evidence type="ECO:0000256" key="6">
    <source>
        <dbReference type="ARBA" id="ARBA00022516"/>
    </source>
</evidence>
<protein>
    <recommendedName>
        <fullName evidence="5 19">Biotin carboxylase</fullName>
        <ecNumber evidence="4 19">6.3.4.14</ecNumber>
    </recommendedName>
    <alternativeName>
        <fullName evidence="16 19">Acetyl-coenzyme A carboxylase biotin carboxylase subunit A</fullName>
    </alternativeName>
</protein>
<dbReference type="SUPFAM" id="SSF52440">
    <property type="entry name" value="PreATP-grasp domain"/>
    <property type="match status" value="1"/>
</dbReference>
<dbReference type="PROSITE" id="PS50975">
    <property type="entry name" value="ATP_GRASP"/>
    <property type="match status" value="1"/>
</dbReference>
<evidence type="ECO:0000313" key="25">
    <source>
        <dbReference type="Proteomes" id="UP001215549"/>
    </source>
</evidence>
<keyword evidence="13 19" id="KW-0443">Lipid metabolism</keyword>
<evidence type="ECO:0000259" key="21">
    <source>
        <dbReference type="PROSITE" id="PS50979"/>
    </source>
</evidence>
<evidence type="ECO:0000313" key="22">
    <source>
        <dbReference type="EMBL" id="SIT12279.1"/>
    </source>
</evidence>